<protein>
    <recommendedName>
        <fullName evidence="8 9">Large ribosomal subunit protein uL1</fullName>
    </recommendedName>
</protein>
<keyword evidence="9" id="KW-0820">tRNA-binding</keyword>
<dbReference type="KEGG" id="elj:ELUMI_v1c01250"/>
<dbReference type="GO" id="GO:0006412">
    <property type="term" value="P:translation"/>
    <property type="evidence" value="ECO:0007669"/>
    <property type="project" value="UniProtKB-UniRule"/>
</dbReference>
<name>A0A2K8NW38_9MOLU</name>
<dbReference type="GO" id="GO:0006417">
    <property type="term" value="P:regulation of translation"/>
    <property type="evidence" value="ECO:0007669"/>
    <property type="project" value="UniProtKB-KW"/>
</dbReference>
<evidence type="ECO:0000256" key="3">
    <source>
        <dbReference type="ARBA" id="ARBA00022730"/>
    </source>
</evidence>
<dbReference type="InterPro" id="IPR028364">
    <property type="entry name" value="Ribosomal_uL1/biogenesis"/>
</dbReference>
<evidence type="ECO:0000313" key="11">
    <source>
        <dbReference type="EMBL" id="ATZ16853.1"/>
    </source>
</evidence>
<dbReference type="PANTHER" id="PTHR36427">
    <property type="entry name" value="54S RIBOSOMAL PROTEIN L1, MITOCHONDRIAL"/>
    <property type="match status" value="1"/>
</dbReference>
<dbReference type="FunFam" id="3.40.50.790:FF:000001">
    <property type="entry name" value="50S ribosomal protein L1"/>
    <property type="match status" value="1"/>
</dbReference>
<evidence type="ECO:0000256" key="9">
    <source>
        <dbReference type="HAMAP-Rule" id="MF_01318"/>
    </source>
</evidence>
<comment type="function">
    <text evidence="9">Protein L1 is also a translational repressor protein, it controls the translation of the L11 operon by binding to its mRNA.</text>
</comment>
<dbReference type="CDD" id="cd00403">
    <property type="entry name" value="Ribosomal_L1"/>
    <property type="match status" value="1"/>
</dbReference>
<keyword evidence="2 9" id="KW-0678">Repressor</keyword>
<dbReference type="InterPro" id="IPR016095">
    <property type="entry name" value="Ribosomal_uL1_3-a/b-sand"/>
</dbReference>
<evidence type="ECO:0000256" key="6">
    <source>
        <dbReference type="ARBA" id="ARBA00022980"/>
    </source>
</evidence>
<dbReference type="HAMAP" id="MF_01318_B">
    <property type="entry name" value="Ribosomal_uL1_B"/>
    <property type="match status" value="1"/>
</dbReference>
<dbReference type="GO" id="GO:0000049">
    <property type="term" value="F:tRNA binding"/>
    <property type="evidence" value="ECO:0007669"/>
    <property type="project" value="UniProtKB-KW"/>
</dbReference>
<reference evidence="11 12" key="1">
    <citation type="submission" date="2017-11" db="EMBL/GenBank/DDBJ databases">
        <title>Genome sequence of Entomoplasma luminosum PIMN-1 (ATCC 49195).</title>
        <authorList>
            <person name="Lo W.-S."/>
            <person name="Gasparich G.E."/>
            <person name="Kuo C.-H."/>
        </authorList>
    </citation>
    <scope>NUCLEOTIDE SEQUENCE [LARGE SCALE GENOMIC DNA]</scope>
    <source>
        <strain evidence="11 12">PIMN-1</strain>
    </source>
</reference>
<comment type="similarity">
    <text evidence="1 9 10">Belongs to the universal ribosomal protein uL1 family.</text>
</comment>
<dbReference type="InterPro" id="IPR002143">
    <property type="entry name" value="Ribosomal_uL1"/>
</dbReference>
<sequence length="238" mass="25837">MAKLSKKLKVASAKVERHTQYDPKTALQLAKDTSITKFDATVEIAFNLNIDPKKADQQIRGAIVLPSGTGKSQKILVLTNTKTKEATDAKADFVGGEELITKIQKENWFDFDVIIATPEMMAKLGAIGKVLGPKGLMPNPKTGTVTMDVAKAIEDVKKGKVEYRADKEGNIHSILGKTSFTIEQLQANFNALLEVIQKSKPQTVKGEYMLNVTVSTTMGPGIKVLAPGMKGSFTESKK</sequence>
<evidence type="ECO:0000256" key="1">
    <source>
        <dbReference type="ARBA" id="ARBA00010531"/>
    </source>
</evidence>
<comment type="subunit">
    <text evidence="9">Part of the 50S ribosomal subunit.</text>
</comment>
<dbReference type="InterPro" id="IPR023674">
    <property type="entry name" value="Ribosomal_uL1-like"/>
</dbReference>
<dbReference type="AlphaFoldDB" id="A0A2K8NW38"/>
<proteinExistence type="inferred from homology"/>
<dbReference type="NCBIfam" id="TIGR01169">
    <property type="entry name" value="rplA_bact"/>
    <property type="match status" value="1"/>
</dbReference>
<evidence type="ECO:0000313" key="12">
    <source>
        <dbReference type="Proteomes" id="UP000232063"/>
    </source>
</evidence>
<dbReference type="InterPro" id="IPR023673">
    <property type="entry name" value="Ribosomal_uL1_CS"/>
</dbReference>
<gene>
    <name evidence="9 11" type="primary">rplA</name>
    <name evidence="11" type="ORF">ELUMI_v1c01250</name>
</gene>
<dbReference type="PANTHER" id="PTHR36427:SF3">
    <property type="entry name" value="LARGE RIBOSOMAL SUBUNIT PROTEIN UL1M"/>
    <property type="match status" value="1"/>
</dbReference>
<accession>A0A2K8NW38</accession>
<keyword evidence="6 9" id="KW-0689">Ribosomal protein</keyword>
<dbReference type="GO" id="GO:0003735">
    <property type="term" value="F:structural constituent of ribosome"/>
    <property type="evidence" value="ECO:0007669"/>
    <property type="project" value="InterPro"/>
</dbReference>
<evidence type="ECO:0000256" key="7">
    <source>
        <dbReference type="ARBA" id="ARBA00023274"/>
    </source>
</evidence>
<organism evidence="11 12">
    <name type="scientific">Williamsoniiplasma luminosum</name>
    <dbReference type="NCBI Taxonomy" id="214888"/>
    <lineage>
        <taxon>Bacteria</taxon>
        <taxon>Bacillati</taxon>
        <taxon>Mycoplasmatota</taxon>
        <taxon>Mollicutes</taxon>
        <taxon>Entomoplasmatales</taxon>
        <taxon>Williamsoniiplasma</taxon>
    </lineage>
</organism>
<keyword evidence="12" id="KW-1185">Reference proteome</keyword>
<evidence type="ECO:0000256" key="10">
    <source>
        <dbReference type="RuleBase" id="RU000659"/>
    </source>
</evidence>
<evidence type="ECO:0000256" key="4">
    <source>
        <dbReference type="ARBA" id="ARBA00022845"/>
    </source>
</evidence>
<dbReference type="Proteomes" id="UP000232063">
    <property type="component" value="Chromosome"/>
</dbReference>
<evidence type="ECO:0000256" key="2">
    <source>
        <dbReference type="ARBA" id="ARBA00022491"/>
    </source>
</evidence>
<dbReference type="RefSeq" id="WP_025734407.1">
    <property type="nucleotide sequence ID" value="NZ_CP024963.1"/>
</dbReference>
<dbReference type="EMBL" id="CP024963">
    <property type="protein sequence ID" value="ATZ16853.1"/>
    <property type="molecule type" value="Genomic_DNA"/>
</dbReference>
<evidence type="ECO:0000256" key="5">
    <source>
        <dbReference type="ARBA" id="ARBA00022884"/>
    </source>
</evidence>
<dbReference type="OrthoDB" id="9803740at2"/>
<dbReference type="PROSITE" id="PS01199">
    <property type="entry name" value="RIBOSOMAL_L1"/>
    <property type="match status" value="1"/>
</dbReference>
<evidence type="ECO:0000256" key="8">
    <source>
        <dbReference type="ARBA" id="ARBA00035241"/>
    </source>
</evidence>
<dbReference type="GO" id="GO:0015934">
    <property type="term" value="C:large ribosomal subunit"/>
    <property type="evidence" value="ECO:0007669"/>
    <property type="project" value="InterPro"/>
</dbReference>
<comment type="function">
    <text evidence="9">Binds directly to 23S rRNA. The L1 stalk is quite mobile in the ribosome, and is involved in E site tRNA release.</text>
</comment>
<dbReference type="GO" id="GO:0019843">
    <property type="term" value="F:rRNA binding"/>
    <property type="evidence" value="ECO:0007669"/>
    <property type="project" value="UniProtKB-UniRule"/>
</dbReference>
<keyword evidence="7 9" id="KW-0687">Ribonucleoprotein</keyword>
<dbReference type="InterPro" id="IPR005878">
    <property type="entry name" value="Ribosom_uL1_bac-type"/>
</dbReference>
<dbReference type="SUPFAM" id="SSF56808">
    <property type="entry name" value="Ribosomal protein L1"/>
    <property type="match status" value="1"/>
</dbReference>
<dbReference type="Gene3D" id="3.40.50.790">
    <property type="match status" value="1"/>
</dbReference>
<dbReference type="PIRSF" id="PIRSF002155">
    <property type="entry name" value="Ribosomal_L1"/>
    <property type="match status" value="1"/>
</dbReference>
<dbReference type="Gene3D" id="3.30.190.20">
    <property type="match status" value="1"/>
</dbReference>
<keyword evidence="5 9" id="KW-0694">RNA-binding</keyword>
<keyword evidence="4 9" id="KW-0810">Translation regulation</keyword>
<dbReference type="Pfam" id="PF00687">
    <property type="entry name" value="Ribosomal_L1"/>
    <property type="match status" value="1"/>
</dbReference>
<keyword evidence="3 9" id="KW-0699">rRNA-binding</keyword>